<gene>
    <name evidence="3" type="ORF">GCM10022393_02660</name>
</gene>
<dbReference type="EMBL" id="BAABCW010000001">
    <property type="protein sequence ID" value="GAA4107399.1"/>
    <property type="molecule type" value="Genomic_DNA"/>
</dbReference>
<dbReference type="Pfam" id="PF18962">
    <property type="entry name" value="Por_Secre_tail"/>
    <property type="match status" value="1"/>
</dbReference>
<evidence type="ECO:0000313" key="4">
    <source>
        <dbReference type="Proteomes" id="UP001500459"/>
    </source>
</evidence>
<keyword evidence="1" id="KW-0732">Signal</keyword>
<feature type="domain" description="Secretion system C-terminal sorting" evidence="2">
    <location>
        <begin position="179"/>
        <end position="252"/>
    </location>
</feature>
<protein>
    <recommendedName>
        <fullName evidence="2">Secretion system C-terminal sorting domain-containing protein</fullName>
    </recommendedName>
</protein>
<sequence length="253" mass="27340">MQFTHAQITGAEYFWDTDPGQGNATAITAEDGALDEVLEELIATGIASSGLGTHIFNVRVKDADEVWGPVFSSIVVNEEVIASLSVTVTQAEYFWNTDPGAGAGGAILAVDGNLNQALEQLFANEIPLVKEGLNTFNIRVKNSENTWGPVFTSVINVESTLILDVEEDQLLVNTSVLSPNPAIDIVNIDISNEYIGKIDITIIDMTGKVVYATSYTKSNMVFSQPLDISSLAKGLYQVQLTIDNKQAIKKLIK</sequence>
<dbReference type="Proteomes" id="UP001500459">
    <property type="component" value="Unassembled WGS sequence"/>
</dbReference>
<proteinExistence type="predicted"/>
<evidence type="ECO:0000313" key="3">
    <source>
        <dbReference type="EMBL" id="GAA4107399.1"/>
    </source>
</evidence>
<accession>A0ABP7X8L2</accession>
<reference evidence="4" key="1">
    <citation type="journal article" date="2019" name="Int. J. Syst. Evol. Microbiol.">
        <title>The Global Catalogue of Microorganisms (GCM) 10K type strain sequencing project: providing services to taxonomists for standard genome sequencing and annotation.</title>
        <authorList>
            <consortium name="The Broad Institute Genomics Platform"/>
            <consortium name="The Broad Institute Genome Sequencing Center for Infectious Disease"/>
            <person name="Wu L."/>
            <person name="Ma J."/>
        </authorList>
    </citation>
    <scope>NUCLEOTIDE SEQUENCE [LARGE SCALE GENOMIC DNA]</scope>
    <source>
        <strain evidence="4">JCM 17106</strain>
    </source>
</reference>
<name>A0ABP7X8L2_9FLAO</name>
<organism evidence="3 4">
    <name type="scientific">Aquimarina addita</name>
    <dbReference type="NCBI Taxonomy" id="870485"/>
    <lineage>
        <taxon>Bacteria</taxon>
        <taxon>Pseudomonadati</taxon>
        <taxon>Bacteroidota</taxon>
        <taxon>Flavobacteriia</taxon>
        <taxon>Flavobacteriales</taxon>
        <taxon>Flavobacteriaceae</taxon>
        <taxon>Aquimarina</taxon>
    </lineage>
</organism>
<keyword evidence="4" id="KW-1185">Reference proteome</keyword>
<comment type="caution">
    <text evidence="3">The sequence shown here is derived from an EMBL/GenBank/DDBJ whole genome shotgun (WGS) entry which is preliminary data.</text>
</comment>
<dbReference type="NCBIfam" id="TIGR04183">
    <property type="entry name" value="Por_Secre_tail"/>
    <property type="match status" value="1"/>
</dbReference>
<evidence type="ECO:0000259" key="2">
    <source>
        <dbReference type="Pfam" id="PF18962"/>
    </source>
</evidence>
<evidence type="ECO:0000256" key="1">
    <source>
        <dbReference type="ARBA" id="ARBA00022729"/>
    </source>
</evidence>
<dbReference type="Gene3D" id="2.60.40.3080">
    <property type="match status" value="1"/>
</dbReference>
<dbReference type="InterPro" id="IPR026444">
    <property type="entry name" value="Secre_tail"/>
</dbReference>